<dbReference type="SUPFAM" id="SSF101148">
    <property type="entry name" value="Plant invertase/pectin methylesterase inhibitor"/>
    <property type="match status" value="1"/>
</dbReference>
<dbReference type="InterPro" id="IPR051955">
    <property type="entry name" value="PME_Inhibitor"/>
</dbReference>
<keyword evidence="5" id="KW-1185">Reference proteome</keyword>
<dbReference type="EMBL" id="CP097507">
    <property type="protein sequence ID" value="URE01627.1"/>
    <property type="molecule type" value="Genomic_DNA"/>
</dbReference>
<keyword evidence="1" id="KW-0732">Signal</keyword>
<feature type="compositionally biased region" description="Polar residues" evidence="2">
    <location>
        <begin position="8"/>
        <end position="28"/>
    </location>
</feature>
<dbReference type="Proteomes" id="UP001055439">
    <property type="component" value="Chromosome 5"/>
</dbReference>
<feature type="domain" description="Pectinesterase inhibitor" evidence="3">
    <location>
        <begin position="101"/>
        <end position="220"/>
    </location>
</feature>
<dbReference type="InterPro" id="IPR006501">
    <property type="entry name" value="Pectinesterase_inhib_dom"/>
</dbReference>
<protein>
    <recommendedName>
        <fullName evidence="3">Pectinesterase inhibitor domain-containing protein</fullName>
    </recommendedName>
</protein>
<dbReference type="PANTHER" id="PTHR31080">
    <property type="entry name" value="PECTINESTERASE INHIBITOR-LIKE"/>
    <property type="match status" value="1"/>
</dbReference>
<proteinExistence type="predicted"/>
<gene>
    <name evidence="4" type="ORF">MUK42_21353</name>
</gene>
<feature type="region of interest" description="Disordered" evidence="2">
    <location>
        <begin position="1"/>
        <end position="28"/>
    </location>
</feature>
<dbReference type="AlphaFoldDB" id="A0A9E7K2W7"/>
<accession>A0A9E7K2W7</accession>
<dbReference type="GO" id="GO:0004857">
    <property type="term" value="F:enzyme inhibitor activity"/>
    <property type="evidence" value="ECO:0007669"/>
    <property type="project" value="InterPro"/>
</dbReference>
<evidence type="ECO:0000256" key="2">
    <source>
        <dbReference type="SAM" id="MobiDB-lite"/>
    </source>
</evidence>
<dbReference type="PANTHER" id="PTHR31080:SF161">
    <property type="entry name" value="OS10G0508700 PROTEIN"/>
    <property type="match status" value="1"/>
</dbReference>
<dbReference type="CDD" id="cd15798">
    <property type="entry name" value="PMEI-like_3"/>
    <property type="match status" value="1"/>
</dbReference>
<dbReference type="Gene3D" id="1.20.140.40">
    <property type="entry name" value="Invertase/pectin methylesterase inhibitor family protein"/>
    <property type="match status" value="1"/>
</dbReference>
<evidence type="ECO:0000259" key="3">
    <source>
        <dbReference type="SMART" id="SM00856"/>
    </source>
</evidence>
<evidence type="ECO:0000313" key="5">
    <source>
        <dbReference type="Proteomes" id="UP001055439"/>
    </source>
</evidence>
<name>A0A9E7K2W7_9LILI</name>
<dbReference type="OrthoDB" id="1430376at2759"/>
<reference evidence="4" key="1">
    <citation type="submission" date="2022-05" db="EMBL/GenBank/DDBJ databases">
        <title>The Musa troglodytarum L. genome provides insights into the mechanism of non-climacteric behaviour and enrichment of carotenoids.</title>
        <authorList>
            <person name="Wang J."/>
        </authorList>
    </citation>
    <scope>NUCLEOTIDE SEQUENCE</scope>
    <source>
        <tissue evidence="4">Leaf</tissue>
    </source>
</reference>
<dbReference type="InterPro" id="IPR035513">
    <property type="entry name" value="Invertase/methylesterase_inhib"/>
</dbReference>
<evidence type="ECO:0000313" key="4">
    <source>
        <dbReference type="EMBL" id="URE01627.1"/>
    </source>
</evidence>
<dbReference type="SMART" id="SM00856">
    <property type="entry name" value="PMEI"/>
    <property type="match status" value="1"/>
</dbReference>
<organism evidence="4 5">
    <name type="scientific">Musa troglodytarum</name>
    <name type="common">fe'i banana</name>
    <dbReference type="NCBI Taxonomy" id="320322"/>
    <lineage>
        <taxon>Eukaryota</taxon>
        <taxon>Viridiplantae</taxon>
        <taxon>Streptophyta</taxon>
        <taxon>Embryophyta</taxon>
        <taxon>Tracheophyta</taxon>
        <taxon>Spermatophyta</taxon>
        <taxon>Magnoliopsida</taxon>
        <taxon>Liliopsida</taxon>
        <taxon>Zingiberales</taxon>
        <taxon>Musaceae</taxon>
        <taxon>Musa</taxon>
    </lineage>
</organism>
<dbReference type="Pfam" id="PF04043">
    <property type="entry name" value="PMEI"/>
    <property type="match status" value="1"/>
</dbReference>
<sequence length="231" mass="25265">MCGAESNHAAQQRPTRTITVATDSSHNRSPALENTPVLTVMSTSAAVFTLRILWSVFTWIFLDLFMDVDSKGTPSYPLAASSGDGESWKQDRLYLCFFAGLSMGFIRTSRSATKYPKLCFNSLSAYASTPAPCPRQRPVHVDHDYEDVRHQRYGSSATPAMKDCMETLGDSVSEIQESLTTIKRFRISNIQTWVSAASQMTTPAAHVVKVAQLTINALALVDGLASSMSSP</sequence>
<evidence type="ECO:0000256" key="1">
    <source>
        <dbReference type="ARBA" id="ARBA00022729"/>
    </source>
</evidence>